<sequence>MKTFLMSLIATSSYQKAHLSWLGPRFVLYHATPAAFPPFCLLPPSCFLGVKIICTSKMVIAHPTPLTKGRNTLIWWPFLPWKKTPIQTPPVFSALFSDGPPSNPDGNHKLENVNYLFVISGEDERAKGGRGRCGSRLCSISPGSPLSVHLTGPNFTSSFAMLSFPACEMYHTCTWHDMYSADASMAFFTAHLCRSPGAINTLVGDEVTITPR</sequence>
<name>A0A5B7FCZ0_PORTR</name>
<organism evidence="1 2">
    <name type="scientific">Portunus trituberculatus</name>
    <name type="common">Swimming crab</name>
    <name type="synonym">Neptunus trituberculatus</name>
    <dbReference type="NCBI Taxonomy" id="210409"/>
    <lineage>
        <taxon>Eukaryota</taxon>
        <taxon>Metazoa</taxon>
        <taxon>Ecdysozoa</taxon>
        <taxon>Arthropoda</taxon>
        <taxon>Crustacea</taxon>
        <taxon>Multicrustacea</taxon>
        <taxon>Malacostraca</taxon>
        <taxon>Eumalacostraca</taxon>
        <taxon>Eucarida</taxon>
        <taxon>Decapoda</taxon>
        <taxon>Pleocyemata</taxon>
        <taxon>Brachyura</taxon>
        <taxon>Eubrachyura</taxon>
        <taxon>Portunoidea</taxon>
        <taxon>Portunidae</taxon>
        <taxon>Portuninae</taxon>
        <taxon>Portunus</taxon>
    </lineage>
</organism>
<accession>A0A5B7FCZ0</accession>
<evidence type="ECO:0000313" key="1">
    <source>
        <dbReference type="EMBL" id="MPC43417.1"/>
    </source>
</evidence>
<evidence type="ECO:0000313" key="2">
    <source>
        <dbReference type="Proteomes" id="UP000324222"/>
    </source>
</evidence>
<reference evidence="1 2" key="1">
    <citation type="submission" date="2019-05" db="EMBL/GenBank/DDBJ databases">
        <title>Another draft genome of Portunus trituberculatus and its Hox gene families provides insights of decapod evolution.</title>
        <authorList>
            <person name="Jeong J.-H."/>
            <person name="Song I."/>
            <person name="Kim S."/>
            <person name="Choi T."/>
            <person name="Kim D."/>
            <person name="Ryu S."/>
            <person name="Kim W."/>
        </authorList>
    </citation>
    <scope>NUCLEOTIDE SEQUENCE [LARGE SCALE GENOMIC DNA]</scope>
    <source>
        <tissue evidence="1">Muscle</tissue>
    </source>
</reference>
<gene>
    <name evidence="1" type="ORF">E2C01_037064</name>
</gene>
<keyword evidence="2" id="KW-1185">Reference proteome</keyword>
<dbReference type="AlphaFoldDB" id="A0A5B7FCZ0"/>
<dbReference type="Proteomes" id="UP000324222">
    <property type="component" value="Unassembled WGS sequence"/>
</dbReference>
<dbReference type="EMBL" id="VSRR010005821">
    <property type="protein sequence ID" value="MPC43417.1"/>
    <property type="molecule type" value="Genomic_DNA"/>
</dbReference>
<protein>
    <submittedName>
        <fullName evidence="1">Uncharacterized protein</fullName>
    </submittedName>
</protein>
<comment type="caution">
    <text evidence="1">The sequence shown here is derived from an EMBL/GenBank/DDBJ whole genome shotgun (WGS) entry which is preliminary data.</text>
</comment>
<proteinExistence type="predicted"/>